<reference evidence="2" key="1">
    <citation type="submission" date="2018-05" db="EMBL/GenBank/DDBJ databases">
        <authorList>
            <person name="Lanie J.A."/>
            <person name="Ng W.-L."/>
            <person name="Kazmierczak K.M."/>
            <person name="Andrzejewski T.M."/>
            <person name="Davidsen T.M."/>
            <person name="Wayne K.J."/>
            <person name="Tettelin H."/>
            <person name="Glass J.I."/>
            <person name="Rusch D."/>
            <person name="Podicherti R."/>
            <person name="Tsui H.-C.T."/>
            <person name="Winkler M.E."/>
        </authorList>
    </citation>
    <scope>NUCLEOTIDE SEQUENCE</scope>
</reference>
<proteinExistence type="predicted"/>
<evidence type="ECO:0000313" key="2">
    <source>
        <dbReference type="EMBL" id="SVD49009.1"/>
    </source>
</evidence>
<dbReference type="AlphaFoldDB" id="A0A382VR36"/>
<gene>
    <name evidence="2" type="ORF">METZ01_LOCUS401863</name>
</gene>
<accession>A0A382VR36</accession>
<dbReference type="EMBL" id="UINC01153990">
    <property type="protein sequence ID" value="SVD49009.1"/>
    <property type="molecule type" value="Genomic_DNA"/>
</dbReference>
<name>A0A382VR36_9ZZZZ</name>
<evidence type="ECO:0000256" key="1">
    <source>
        <dbReference type="SAM" id="MobiDB-lite"/>
    </source>
</evidence>
<organism evidence="2">
    <name type="scientific">marine metagenome</name>
    <dbReference type="NCBI Taxonomy" id="408172"/>
    <lineage>
        <taxon>unclassified sequences</taxon>
        <taxon>metagenomes</taxon>
        <taxon>ecological metagenomes</taxon>
    </lineage>
</organism>
<feature type="region of interest" description="Disordered" evidence="1">
    <location>
        <begin position="1"/>
        <end position="25"/>
    </location>
</feature>
<feature type="compositionally biased region" description="Basic and acidic residues" evidence="1">
    <location>
        <begin position="1"/>
        <end position="15"/>
    </location>
</feature>
<feature type="compositionally biased region" description="Acidic residues" evidence="1">
    <location>
        <begin position="16"/>
        <end position="25"/>
    </location>
</feature>
<protein>
    <submittedName>
        <fullName evidence="2">Uncharacterized protein</fullName>
    </submittedName>
</protein>
<sequence length="25" mass="2835">MPAPAEKELALRPPDDECEDHDVEQ</sequence>
<feature type="non-terminal residue" evidence="2">
    <location>
        <position position="25"/>
    </location>
</feature>